<name>A0ABW1LMY0_9ACTN</name>
<dbReference type="Gene3D" id="3.90.1210.10">
    <property type="entry name" value="Antifreeze-like/N-acetylneuraminic acid synthase C-terminal domain"/>
    <property type="match status" value="1"/>
</dbReference>
<evidence type="ECO:0000259" key="1">
    <source>
        <dbReference type="SMART" id="SM00858"/>
    </source>
</evidence>
<comment type="caution">
    <text evidence="2">The sequence shown here is derived from an EMBL/GenBank/DDBJ whole genome shotgun (WGS) entry which is preliminary data.</text>
</comment>
<dbReference type="Proteomes" id="UP001596135">
    <property type="component" value="Unassembled WGS sequence"/>
</dbReference>
<organism evidence="2 3">
    <name type="scientific">Nocardioides hankookensis</name>
    <dbReference type="NCBI Taxonomy" id="443157"/>
    <lineage>
        <taxon>Bacteria</taxon>
        <taxon>Bacillati</taxon>
        <taxon>Actinomycetota</taxon>
        <taxon>Actinomycetes</taxon>
        <taxon>Propionibacteriales</taxon>
        <taxon>Nocardioidaceae</taxon>
        <taxon>Nocardioides</taxon>
    </lineage>
</organism>
<dbReference type="Pfam" id="PF08666">
    <property type="entry name" value="SAF"/>
    <property type="match status" value="1"/>
</dbReference>
<proteinExistence type="predicted"/>
<dbReference type="SMART" id="SM00858">
    <property type="entry name" value="SAF"/>
    <property type="match status" value="1"/>
</dbReference>
<feature type="domain" description="SAF" evidence="1">
    <location>
        <begin position="27"/>
        <end position="90"/>
    </location>
</feature>
<dbReference type="InterPro" id="IPR013974">
    <property type="entry name" value="SAF"/>
</dbReference>
<dbReference type="RefSeq" id="WP_379156763.1">
    <property type="nucleotide sequence ID" value="NZ_JBHSRJ010000005.1"/>
</dbReference>
<evidence type="ECO:0000313" key="3">
    <source>
        <dbReference type="Proteomes" id="UP001596135"/>
    </source>
</evidence>
<dbReference type="CDD" id="cd11614">
    <property type="entry name" value="SAF_CpaB_FlgA_like"/>
    <property type="match status" value="1"/>
</dbReference>
<dbReference type="EMBL" id="JBHSRJ010000005">
    <property type="protein sequence ID" value="MFC6044784.1"/>
    <property type="molecule type" value="Genomic_DNA"/>
</dbReference>
<evidence type="ECO:0000313" key="2">
    <source>
        <dbReference type="EMBL" id="MFC6044784.1"/>
    </source>
</evidence>
<keyword evidence="3" id="KW-1185">Reference proteome</keyword>
<gene>
    <name evidence="2" type="ORF">ACFPYL_16965</name>
</gene>
<reference evidence="3" key="1">
    <citation type="journal article" date="2019" name="Int. J. Syst. Evol. Microbiol.">
        <title>The Global Catalogue of Microorganisms (GCM) 10K type strain sequencing project: providing services to taxonomists for standard genome sequencing and annotation.</title>
        <authorList>
            <consortium name="The Broad Institute Genomics Platform"/>
            <consortium name="The Broad Institute Genome Sequencing Center for Infectious Disease"/>
            <person name="Wu L."/>
            <person name="Ma J."/>
        </authorList>
    </citation>
    <scope>NUCLEOTIDE SEQUENCE [LARGE SCALE GENOMIC DNA]</scope>
    <source>
        <strain evidence="3">CCUG 54522</strain>
    </source>
</reference>
<sequence length="198" mass="19924">MIVAAVIVTALGCLIGAWAWGATTNTQEVLAARDTIHRGEVIGAGDIERVRISSDPALSPMSASAYDDVVGTRAALDIAAGGLLTSESTTDEPLPPKGQSVVGISLTPAQVPGMPLYAGDRVRIVVTPGESGDAPAGAPQFTVGEVVNTFADETTGNTVVNVLVPYADAGILATRAATGNVALVLDSAQDSADDVGAQ</sequence>
<protein>
    <submittedName>
        <fullName evidence="2">SAF domain-containing protein</fullName>
    </submittedName>
</protein>
<accession>A0ABW1LMY0</accession>